<evidence type="ECO:0008006" key="5">
    <source>
        <dbReference type="Google" id="ProtNLM"/>
    </source>
</evidence>
<reference evidence="3" key="1">
    <citation type="submission" date="2022-07" db="EMBL/GenBank/DDBJ databases">
        <title>Genome Sequence of Physisporinus lineatus.</title>
        <authorList>
            <person name="Buettner E."/>
        </authorList>
    </citation>
    <scope>NUCLEOTIDE SEQUENCE</scope>
    <source>
        <strain evidence="3">VT162</strain>
    </source>
</reference>
<feature type="compositionally biased region" description="Basic and acidic residues" evidence="1">
    <location>
        <begin position="16"/>
        <end position="37"/>
    </location>
</feature>
<sequence>MTPSSVDPSTSSYRVDSADSRVDPPERNVVDEPERSASGESELPRLSPVSPSEHGSWRYKTKRMYLSNIPMGQNRINLGASTPADNDRIIDDIGPFELNYDSDDLPDGWQQFIHPEGQCYFVREDPRKSNIRFVTRVNLLDPGCWQRVEAVCGSLSRSFDSCPVSSEIDLVFSPEPEKEPYDSSDWRYYAVDWQRCVTFWPKEVESFLLTNAKREAYGMGHLSLLRLEHFECLAYASFRLHPLGGLNVPFGNRKVEQMPYGGQKFRSWVVLYESLVFAANHSPVEEPSEARWIVGNIMTHIHGTRFLDLHGQQEASLDRTRRIFAQDDSHGPQRESRLFGLISMALFDWPHTCMVQLDKLYVDRTVAQALWDHLLQKMHDEWNQSLIPVTVLLGANMGFLTIQTISQFASTASAVSTALCLGSIIVCRILTAKFPISKSGSQGSILNSLETNERSLFGLRGVAFAFSLPMALFIWSIVFFVVALLYQFSKILASWVILGSTLLIVALLVTPVLWIEPQNPATTLSLRRRLWKRAGDAMKSFKGPCKKVMWETPVHYIKQLWQYKTPSGGRPSESVSPVISPDVDTVPRSSASPAVGYMPSVTQLRMVFPSRWNPWPS</sequence>
<comment type="caution">
    <text evidence="3">The sequence shown here is derived from an EMBL/GenBank/DDBJ whole genome shotgun (WGS) entry which is preliminary data.</text>
</comment>
<feature type="transmembrane region" description="Helical" evidence="2">
    <location>
        <begin position="492"/>
        <end position="515"/>
    </location>
</feature>
<name>A0AAD5YNI9_9APHY</name>
<protein>
    <recommendedName>
        <fullName evidence="5">WW domain-containing protein</fullName>
    </recommendedName>
</protein>
<proteinExistence type="predicted"/>
<feature type="transmembrane region" description="Helical" evidence="2">
    <location>
        <begin position="462"/>
        <end position="486"/>
    </location>
</feature>
<keyword evidence="4" id="KW-1185">Reference proteome</keyword>
<evidence type="ECO:0000313" key="3">
    <source>
        <dbReference type="EMBL" id="KAJ3491316.1"/>
    </source>
</evidence>
<dbReference type="Proteomes" id="UP001212997">
    <property type="component" value="Unassembled WGS sequence"/>
</dbReference>
<dbReference type="EMBL" id="JANAWD010000014">
    <property type="protein sequence ID" value="KAJ3491316.1"/>
    <property type="molecule type" value="Genomic_DNA"/>
</dbReference>
<evidence type="ECO:0000256" key="1">
    <source>
        <dbReference type="SAM" id="MobiDB-lite"/>
    </source>
</evidence>
<accession>A0AAD5YNI9</accession>
<organism evidence="3 4">
    <name type="scientific">Meripilus lineatus</name>
    <dbReference type="NCBI Taxonomy" id="2056292"/>
    <lineage>
        <taxon>Eukaryota</taxon>
        <taxon>Fungi</taxon>
        <taxon>Dikarya</taxon>
        <taxon>Basidiomycota</taxon>
        <taxon>Agaricomycotina</taxon>
        <taxon>Agaricomycetes</taxon>
        <taxon>Polyporales</taxon>
        <taxon>Meripilaceae</taxon>
        <taxon>Meripilus</taxon>
    </lineage>
</organism>
<evidence type="ECO:0000256" key="2">
    <source>
        <dbReference type="SAM" id="Phobius"/>
    </source>
</evidence>
<feature type="compositionally biased region" description="Polar residues" evidence="1">
    <location>
        <begin position="1"/>
        <end position="14"/>
    </location>
</feature>
<keyword evidence="2" id="KW-1133">Transmembrane helix</keyword>
<keyword evidence="2" id="KW-0812">Transmembrane</keyword>
<feature type="region of interest" description="Disordered" evidence="1">
    <location>
        <begin position="1"/>
        <end position="55"/>
    </location>
</feature>
<dbReference type="AlphaFoldDB" id="A0AAD5YNI9"/>
<keyword evidence="2" id="KW-0472">Membrane</keyword>
<evidence type="ECO:0000313" key="4">
    <source>
        <dbReference type="Proteomes" id="UP001212997"/>
    </source>
</evidence>
<gene>
    <name evidence="3" type="ORF">NLI96_g813</name>
</gene>